<accession>A0A8D8CFM9</accession>
<dbReference type="EMBL" id="HBUE01211491">
    <property type="protein sequence ID" value="CAG6534681.1"/>
    <property type="molecule type" value="Transcribed_RNA"/>
</dbReference>
<dbReference type="EMBL" id="HBUE01317926">
    <property type="protein sequence ID" value="CAG6586629.1"/>
    <property type="molecule type" value="Transcribed_RNA"/>
</dbReference>
<organism evidence="1">
    <name type="scientific">Culex pipiens</name>
    <name type="common">House mosquito</name>
    <dbReference type="NCBI Taxonomy" id="7175"/>
    <lineage>
        <taxon>Eukaryota</taxon>
        <taxon>Metazoa</taxon>
        <taxon>Ecdysozoa</taxon>
        <taxon>Arthropoda</taxon>
        <taxon>Hexapoda</taxon>
        <taxon>Insecta</taxon>
        <taxon>Pterygota</taxon>
        <taxon>Neoptera</taxon>
        <taxon>Endopterygota</taxon>
        <taxon>Diptera</taxon>
        <taxon>Nematocera</taxon>
        <taxon>Culicoidea</taxon>
        <taxon>Culicidae</taxon>
        <taxon>Culicinae</taxon>
        <taxon>Culicini</taxon>
        <taxon>Culex</taxon>
        <taxon>Culex</taxon>
    </lineage>
</organism>
<protein>
    <submittedName>
        <fullName evidence="1">(northern house mosquito) hypothetical protein</fullName>
    </submittedName>
</protein>
<reference evidence="1" key="1">
    <citation type="submission" date="2021-05" db="EMBL/GenBank/DDBJ databases">
        <authorList>
            <person name="Alioto T."/>
            <person name="Alioto T."/>
            <person name="Gomez Garrido J."/>
        </authorList>
    </citation>
    <scope>NUCLEOTIDE SEQUENCE</scope>
</reference>
<dbReference type="EMBL" id="HBUE01112997">
    <property type="protein sequence ID" value="CAG6489591.1"/>
    <property type="molecule type" value="Transcribed_RNA"/>
</dbReference>
<evidence type="ECO:0000313" key="1">
    <source>
        <dbReference type="EMBL" id="CAG6489591.1"/>
    </source>
</evidence>
<dbReference type="AlphaFoldDB" id="A0A8D8CFM9"/>
<sequence length="115" mass="13282">MCSAPHKHKPTLLDVSFPIPAQSDLIASLFLTTLHAKRECVELYFFLHDFNRRLRMHPGLNCYPDQQTFTKWLQALRVSRSSKRPSATKRYGTDSSNGISEVRRSAWTTRTSWQG</sequence>
<name>A0A8D8CFM9_CULPI</name>
<proteinExistence type="predicted"/>